<dbReference type="OrthoDB" id="7474798at2759"/>
<sequence length="308" mass="33795">MVVRDITLDLRVTSPHYGIYSSPRSVNAFSVTSRPAPPVRLSVSPLTLPMLITEVQGALLELKASKETCDCLISERDAHETETRSVIFMNSKLKGELAEMYVKYNYLTDQSDPLQVPSNLSYGESRVGRVVTVGGPPTATMVKLRSSISLKFYYEILLHALTQGTCVYRRALCPPVCVTDLAVHTLSVLYSGDLCCLTLIYGVYTCARAGFCVQNTDAIIAVMEPRSIVRADRQYRTVLYTGLCLVVGVFNQLTPKPRAPQSFYFTLMGLIVTFHDQWRSTTVVTVGVAGVRADGVVCPPGHGATDLI</sequence>
<accession>A0A4C1ULZ7</accession>
<comment type="caution">
    <text evidence="1">The sequence shown here is derived from an EMBL/GenBank/DDBJ whole genome shotgun (WGS) entry which is preliminary data.</text>
</comment>
<name>A0A4C1ULZ7_EUMVA</name>
<proteinExistence type="predicted"/>
<dbReference type="EMBL" id="BGZK01000188">
    <property type="protein sequence ID" value="GBP26996.1"/>
    <property type="molecule type" value="Genomic_DNA"/>
</dbReference>
<evidence type="ECO:0000313" key="2">
    <source>
        <dbReference type="Proteomes" id="UP000299102"/>
    </source>
</evidence>
<keyword evidence="2" id="KW-1185">Reference proteome</keyword>
<reference evidence="1 2" key="1">
    <citation type="journal article" date="2019" name="Commun. Biol.">
        <title>The bagworm genome reveals a unique fibroin gene that provides high tensile strength.</title>
        <authorList>
            <person name="Kono N."/>
            <person name="Nakamura H."/>
            <person name="Ohtoshi R."/>
            <person name="Tomita M."/>
            <person name="Numata K."/>
            <person name="Arakawa K."/>
        </authorList>
    </citation>
    <scope>NUCLEOTIDE SEQUENCE [LARGE SCALE GENOMIC DNA]</scope>
</reference>
<gene>
    <name evidence="1" type="ORF">EVAR_11229_1</name>
</gene>
<protein>
    <submittedName>
        <fullName evidence="1">Uncharacterized protein</fullName>
    </submittedName>
</protein>
<evidence type="ECO:0000313" key="1">
    <source>
        <dbReference type="EMBL" id="GBP26996.1"/>
    </source>
</evidence>
<dbReference type="AlphaFoldDB" id="A0A4C1ULZ7"/>
<organism evidence="1 2">
    <name type="scientific">Eumeta variegata</name>
    <name type="common">Bagworm moth</name>
    <name type="synonym">Eumeta japonica</name>
    <dbReference type="NCBI Taxonomy" id="151549"/>
    <lineage>
        <taxon>Eukaryota</taxon>
        <taxon>Metazoa</taxon>
        <taxon>Ecdysozoa</taxon>
        <taxon>Arthropoda</taxon>
        <taxon>Hexapoda</taxon>
        <taxon>Insecta</taxon>
        <taxon>Pterygota</taxon>
        <taxon>Neoptera</taxon>
        <taxon>Endopterygota</taxon>
        <taxon>Lepidoptera</taxon>
        <taxon>Glossata</taxon>
        <taxon>Ditrysia</taxon>
        <taxon>Tineoidea</taxon>
        <taxon>Psychidae</taxon>
        <taxon>Oiketicinae</taxon>
        <taxon>Eumeta</taxon>
    </lineage>
</organism>
<dbReference type="Proteomes" id="UP000299102">
    <property type="component" value="Unassembled WGS sequence"/>
</dbReference>